<dbReference type="InterPro" id="IPR058534">
    <property type="entry name" value="YjdF"/>
</dbReference>
<dbReference type="Pfam" id="PF09997">
    <property type="entry name" value="DUF2238"/>
    <property type="match status" value="1"/>
</dbReference>
<dbReference type="PIRSF" id="PIRSF020606">
    <property type="entry name" value="UCP020606"/>
    <property type="match status" value="1"/>
</dbReference>
<protein>
    <submittedName>
        <fullName evidence="2">DUF2238 domain-containing protein</fullName>
    </submittedName>
</protein>
<name>A0ABS6PPJ9_9PSED</name>
<feature type="transmembrane region" description="Helical" evidence="1">
    <location>
        <begin position="136"/>
        <end position="157"/>
    </location>
</feature>
<reference evidence="2" key="1">
    <citation type="submission" date="2021-06" db="EMBL/GenBank/DDBJ databases">
        <title>Updating the genus Pseudomonas: Description of 43 new species and partition of the Pseudomonas putida group.</title>
        <authorList>
            <person name="Girard L."/>
            <person name="Lood C."/>
            <person name="Vandamme P."/>
            <person name="Rokni-Zadeh H."/>
            <person name="Van Noort V."/>
            <person name="Hofte M."/>
            <person name="Lavigne R."/>
            <person name="De Mot R."/>
        </authorList>
    </citation>
    <scope>NUCLEOTIDE SEQUENCE</scope>
    <source>
        <strain evidence="2">SWRI79</strain>
    </source>
</reference>
<dbReference type="RefSeq" id="WP_217854519.1">
    <property type="nucleotide sequence ID" value="NZ_JAHSTV010000002.1"/>
</dbReference>
<comment type="caution">
    <text evidence="2">The sequence shown here is derived from an EMBL/GenBank/DDBJ whole genome shotgun (WGS) entry which is preliminary data.</text>
</comment>
<proteinExistence type="predicted"/>
<dbReference type="InterPro" id="IPR014509">
    <property type="entry name" value="YjdF-like"/>
</dbReference>
<feature type="transmembrane region" description="Helical" evidence="1">
    <location>
        <begin position="107"/>
        <end position="124"/>
    </location>
</feature>
<dbReference type="Proteomes" id="UP000886900">
    <property type="component" value="Unassembled WGS sequence"/>
</dbReference>
<evidence type="ECO:0000313" key="3">
    <source>
        <dbReference type="Proteomes" id="UP000886900"/>
    </source>
</evidence>
<keyword evidence="1" id="KW-0472">Membrane</keyword>
<keyword evidence="3" id="KW-1185">Reference proteome</keyword>
<evidence type="ECO:0000256" key="1">
    <source>
        <dbReference type="SAM" id="Phobius"/>
    </source>
</evidence>
<feature type="transmembrane region" description="Helical" evidence="1">
    <location>
        <begin position="59"/>
        <end position="78"/>
    </location>
</feature>
<keyword evidence="1" id="KW-0812">Transmembrane</keyword>
<keyword evidence="1" id="KW-1133">Transmembrane helix</keyword>
<feature type="transmembrane region" description="Helical" evidence="1">
    <location>
        <begin position="187"/>
        <end position="203"/>
    </location>
</feature>
<sequence length="221" mass="24922">MQPIEHPRYDLALLIAFLLIVAALGISPHSRVDWVLENLLALLLVMVLVGVSRRFRLSAVSITLVFVFLCIHELGSHYTYALVPYDRWCSALTGVSLNKTLGLERNHYDRLVHLTYGLLMVYPIREVLVRITPLRGGWVGFIALNIILSTSAVYEIVEWIGGQFLGKDTAKAFVAAQNDPWDSQADMALAVAGAFFTLLVVWFRRRLFHQNTQLNALEKNS</sequence>
<dbReference type="EMBL" id="JAHSTV010000002">
    <property type="protein sequence ID" value="MBV4462391.1"/>
    <property type="molecule type" value="Genomic_DNA"/>
</dbReference>
<feature type="transmembrane region" description="Helical" evidence="1">
    <location>
        <begin position="35"/>
        <end position="52"/>
    </location>
</feature>
<accession>A0ABS6PPJ9</accession>
<evidence type="ECO:0000313" key="2">
    <source>
        <dbReference type="EMBL" id="MBV4462391.1"/>
    </source>
</evidence>
<organism evidence="2 3">
    <name type="scientific">Pseudomonas farris</name>
    <dbReference type="NCBI Taxonomy" id="2841207"/>
    <lineage>
        <taxon>Bacteria</taxon>
        <taxon>Pseudomonadati</taxon>
        <taxon>Pseudomonadota</taxon>
        <taxon>Gammaproteobacteria</taxon>
        <taxon>Pseudomonadales</taxon>
        <taxon>Pseudomonadaceae</taxon>
        <taxon>Pseudomonas</taxon>
    </lineage>
</organism>
<gene>
    <name evidence="2" type="ORF">KVG95_03485</name>
</gene>